<dbReference type="InterPro" id="IPR016035">
    <property type="entry name" value="Acyl_Trfase/lysoPLipase"/>
</dbReference>
<feature type="active site" description="Proton acceptor" evidence="4">
    <location>
        <position position="155"/>
    </location>
</feature>
<dbReference type="OrthoDB" id="5290098at2"/>
<dbReference type="KEGG" id="mhey:H2LOC_018120"/>
<reference evidence="6 7" key="1">
    <citation type="submission" date="2019-11" db="EMBL/GenBank/DDBJ databases">
        <title>The genome sequence of Methylocystis heyeri.</title>
        <authorList>
            <person name="Oshkin I.Y."/>
            <person name="Miroshnikov K."/>
            <person name="Dedysh S.N."/>
        </authorList>
    </citation>
    <scope>NUCLEOTIDE SEQUENCE [LARGE SCALE GENOMIC DNA]</scope>
    <source>
        <strain evidence="6 7">H2</strain>
    </source>
</reference>
<keyword evidence="1 4" id="KW-0378">Hydrolase</keyword>
<evidence type="ECO:0000313" key="6">
    <source>
        <dbReference type="EMBL" id="QGM47450.1"/>
    </source>
</evidence>
<dbReference type="PANTHER" id="PTHR14226:SF76">
    <property type="entry name" value="NTE FAMILY PROTEIN RSSA"/>
    <property type="match status" value="1"/>
</dbReference>
<name>A0A6B8KL19_9HYPH</name>
<evidence type="ECO:0000313" key="7">
    <source>
        <dbReference type="Proteomes" id="UP000309061"/>
    </source>
</evidence>
<accession>A0A6B8KL19</accession>
<dbReference type="InterPro" id="IPR002641">
    <property type="entry name" value="PNPLA_dom"/>
</dbReference>
<proteinExistence type="predicted"/>
<dbReference type="GO" id="GO:0016042">
    <property type="term" value="P:lipid catabolic process"/>
    <property type="evidence" value="ECO:0007669"/>
    <property type="project" value="UniProtKB-UniRule"/>
</dbReference>
<comment type="caution">
    <text evidence="4">Lacks conserved residue(s) required for the propagation of feature annotation.</text>
</comment>
<dbReference type="PROSITE" id="PS51635">
    <property type="entry name" value="PNPLA"/>
    <property type="match status" value="1"/>
</dbReference>
<dbReference type="AlphaFoldDB" id="A0A6B8KL19"/>
<feature type="active site" description="Nucleophile" evidence="4">
    <location>
        <position position="41"/>
    </location>
</feature>
<evidence type="ECO:0000256" key="1">
    <source>
        <dbReference type="ARBA" id="ARBA00022801"/>
    </source>
</evidence>
<gene>
    <name evidence="6" type="ORF">H2LOC_018120</name>
</gene>
<keyword evidence="3 4" id="KW-0443">Lipid metabolism</keyword>
<evidence type="ECO:0000256" key="3">
    <source>
        <dbReference type="ARBA" id="ARBA00023098"/>
    </source>
</evidence>
<evidence type="ECO:0000256" key="2">
    <source>
        <dbReference type="ARBA" id="ARBA00022963"/>
    </source>
</evidence>
<dbReference type="GO" id="GO:0016787">
    <property type="term" value="F:hydrolase activity"/>
    <property type="evidence" value="ECO:0007669"/>
    <property type="project" value="UniProtKB-UniRule"/>
</dbReference>
<feature type="domain" description="PNPLA" evidence="5">
    <location>
        <begin position="8"/>
        <end position="168"/>
    </location>
</feature>
<evidence type="ECO:0000259" key="5">
    <source>
        <dbReference type="PROSITE" id="PS51635"/>
    </source>
</evidence>
<keyword evidence="2 4" id="KW-0442">Lipid degradation</keyword>
<protein>
    <submittedName>
        <fullName evidence="6">Patatin</fullName>
    </submittedName>
</protein>
<organism evidence="6 7">
    <name type="scientific">Methylocystis heyeri</name>
    <dbReference type="NCBI Taxonomy" id="391905"/>
    <lineage>
        <taxon>Bacteria</taxon>
        <taxon>Pseudomonadati</taxon>
        <taxon>Pseudomonadota</taxon>
        <taxon>Alphaproteobacteria</taxon>
        <taxon>Hyphomicrobiales</taxon>
        <taxon>Methylocystaceae</taxon>
        <taxon>Methylocystis</taxon>
    </lineage>
</organism>
<dbReference type="InterPro" id="IPR050301">
    <property type="entry name" value="NTE"/>
</dbReference>
<dbReference type="Proteomes" id="UP000309061">
    <property type="component" value="Chromosome"/>
</dbReference>
<dbReference type="RefSeq" id="WP_136497313.1">
    <property type="nucleotide sequence ID" value="NZ_CP046052.1"/>
</dbReference>
<feature type="short sequence motif" description="DGA/G" evidence="4">
    <location>
        <begin position="155"/>
        <end position="157"/>
    </location>
</feature>
<keyword evidence="7" id="KW-1185">Reference proteome</keyword>
<dbReference type="EMBL" id="CP046052">
    <property type="protein sequence ID" value="QGM47450.1"/>
    <property type="molecule type" value="Genomic_DNA"/>
</dbReference>
<dbReference type="SUPFAM" id="SSF52151">
    <property type="entry name" value="FabD/lysophospholipase-like"/>
    <property type="match status" value="1"/>
</dbReference>
<feature type="short sequence motif" description="GXSXG" evidence="4">
    <location>
        <begin position="39"/>
        <end position="43"/>
    </location>
</feature>
<dbReference type="Pfam" id="PF01734">
    <property type="entry name" value="Patatin"/>
    <property type="match status" value="1"/>
</dbReference>
<sequence>MSRPRIGLALGSGAARGWSHIGVIDALTEAGIEPEIVCGTSMGALIGAAYVSERLPDLRQWAEAASWREIAPLLDVRLAGGGLIDARLVVEFLRKLGIGAPIESYAKKYAAVATDFNTGREVWLQSGPILDAVRGSIALPGFISPAEVEGRWLIDGGLVNPVPVSLCRALGADVIIAVNLNGDLLGQRPDNAPREKPVSSGPATPGEFFGRMLTDFPAAAREQATQIALRLLPQGPSTPGYFDVLNNSINIMQDQITRARLAGEPPHVMLTPRLQNIGVLEFTKAKQAFAEGRACVEHALPMLRRYL</sequence>
<dbReference type="Gene3D" id="3.40.1090.10">
    <property type="entry name" value="Cytosolic phospholipase A2 catalytic domain"/>
    <property type="match status" value="2"/>
</dbReference>
<evidence type="ECO:0000256" key="4">
    <source>
        <dbReference type="PROSITE-ProRule" id="PRU01161"/>
    </source>
</evidence>
<dbReference type="PANTHER" id="PTHR14226">
    <property type="entry name" value="NEUROPATHY TARGET ESTERASE/SWISS CHEESE D.MELANOGASTER"/>
    <property type="match status" value="1"/>
</dbReference>